<dbReference type="RefSeq" id="WP_248825283.1">
    <property type="nucleotide sequence ID" value="NZ_JALKFT010000013.1"/>
</dbReference>
<dbReference type="PANTHER" id="PTHR30349">
    <property type="entry name" value="PHAGE INTEGRASE-RELATED"/>
    <property type="match status" value="1"/>
</dbReference>
<keyword evidence="3" id="KW-0233">DNA recombination</keyword>
<dbReference type="InterPro" id="IPR002104">
    <property type="entry name" value="Integrase_catalytic"/>
</dbReference>
<dbReference type="InterPro" id="IPR010998">
    <property type="entry name" value="Integrase_recombinase_N"/>
</dbReference>
<dbReference type="SUPFAM" id="SSF56349">
    <property type="entry name" value="DNA breaking-rejoining enzymes"/>
    <property type="match status" value="2"/>
</dbReference>
<evidence type="ECO:0000256" key="2">
    <source>
        <dbReference type="ARBA" id="ARBA00023125"/>
    </source>
</evidence>
<feature type="domain" description="Core-binding (CB)" evidence="6">
    <location>
        <begin position="85"/>
        <end position="182"/>
    </location>
</feature>
<keyword evidence="1" id="KW-0229">DNA integration</keyword>
<proteinExistence type="predicted"/>
<evidence type="ECO:0000256" key="3">
    <source>
        <dbReference type="ARBA" id="ARBA00023172"/>
    </source>
</evidence>
<evidence type="ECO:0000256" key="1">
    <source>
        <dbReference type="ARBA" id="ARBA00022908"/>
    </source>
</evidence>
<accession>A0ABT0JZK9</accession>
<dbReference type="InterPro" id="IPR050090">
    <property type="entry name" value="Tyrosine_recombinase_XerCD"/>
</dbReference>
<dbReference type="Proteomes" id="UP001201873">
    <property type="component" value="Unassembled WGS sequence"/>
</dbReference>
<dbReference type="InterPro" id="IPR011010">
    <property type="entry name" value="DNA_brk_join_enz"/>
</dbReference>
<sequence>MQIQTAKRCGCRGPDGKQLGKRCPKLKGRNHGKWSYRIKVPTDLRALVGQQEIRESGYDSEEEAREDAEKGVVRIRAGRKNVGQLTVGEYLDTWLAGKRRLRPTTRNGYESNIRLYLRPMLGNLPLKGLEKSQIDTMINRLEAEGSALVTAGKGSTRKPRPLAPKTIHEIFATLRVALNDAVTQRKIDWNPALGVELPEQDAVEVEPWEAEEVGRFLDEASGDRLSAMYELIALHGLRRGEACGATRQGLDGQRSVLTITQQITESHGQMGVWSPKTKSGRRKIDLDPMTLDSLLAHVLEQDAEKEAVGPAWDNGTLPNQRGEPVHLTGLIFTQLDGRHLSPAYVSAHMQVIAKRVGLCSHLVRPASRGTTALTVGKRYRAPEGTWTLYRDREPIGAVTVIGCTRRRGAGAVLHLAEPLPFDLESGDELGENLLSRQRLHGLRHSNASIQLAEGIDITLVSKRLGHSSPAITGRLYAHLLRPTGQAAAEKIVNAVPRRTMRHPWGHMGATTINSPEPGR</sequence>
<gene>
    <name evidence="7" type="ORF">MXD59_14545</name>
</gene>
<evidence type="ECO:0000313" key="8">
    <source>
        <dbReference type="Proteomes" id="UP001201873"/>
    </source>
</evidence>
<dbReference type="Gene3D" id="1.10.150.130">
    <property type="match status" value="1"/>
</dbReference>
<reference evidence="7 8" key="1">
    <citation type="submission" date="2022-04" db="EMBL/GenBank/DDBJ databases">
        <title>Genome diversity in the genus Frankia.</title>
        <authorList>
            <person name="Carlos-Shanley C."/>
            <person name="Hahn D."/>
        </authorList>
    </citation>
    <scope>NUCLEOTIDE SEQUENCE [LARGE SCALE GENOMIC DNA]</scope>
    <source>
        <strain evidence="7 8">Ag45/Mut15</strain>
    </source>
</reference>
<dbReference type="InterPro" id="IPR044068">
    <property type="entry name" value="CB"/>
</dbReference>
<dbReference type="Pfam" id="PF00589">
    <property type="entry name" value="Phage_integrase"/>
    <property type="match status" value="1"/>
</dbReference>
<evidence type="ECO:0000259" key="5">
    <source>
        <dbReference type="PROSITE" id="PS51898"/>
    </source>
</evidence>
<evidence type="ECO:0000256" key="4">
    <source>
        <dbReference type="PROSITE-ProRule" id="PRU01248"/>
    </source>
</evidence>
<dbReference type="Gene3D" id="1.10.443.10">
    <property type="entry name" value="Intergrase catalytic core"/>
    <property type="match status" value="1"/>
</dbReference>
<evidence type="ECO:0000259" key="6">
    <source>
        <dbReference type="PROSITE" id="PS51900"/>
    </source>
</evidence>
<organism evidence="7 8">
    <name type="scientific">Frankia umida</name>
    <dbReference type="NCBI Taxonomy" id="573489"/>
    <lineage>
        <taxon>Bacteria</taxon>
        <taxon>Bacillati</taxon>
        <taxon>Actinomycetota</taxon>
        <taxon>Actinomycetes</taxon>
        <taxon>Frankiales</taxon>
        <taxon>Frankiaceae</taxon>
        <taxon>Frankia</taxon>
    </lineage>
</organism>
<dbReference type="Pfam" id="PF14659">
    <property type="entry name" value="Phage_int_SAM_3"/>
    <property type="match status" value="1"/>
</dbReference>
<protein>
    <submittedName>
        <fullName evidence="7">Site-specific integrase</fullName>
    </submittedName>
</protein>
<dbReference type="InterPro" id="IPR004107">
    <property type="entry name" value="Integrase_SAM-like_N"/>
</dbReference>
<dbReference type="PROSITE" id="PS51900">
    <property type="entry name" value="CB"/>
    <property type="match status" value="1"/>
</dbReference>
<dbReference type="PROSITE" id="PS51898">
    <property type="entry name" value="TYR_RECOMBINASE"/>
    <property type="match status" value="1"/>
</dbReference>
<dbReference type="EMBL" id="JALKFT010000013">
    <property type="protein sequence ID" value="MCK9876977.1"/>
    <property type="molecule type" value="Genomic_DNA"/>
</dbReference>
<keyword evidence="2 4" id="KW-0238">DNA-binding</keyword>
<feature type="domain" description="Tyr recombinase" evidence="5">
    <location>
        <begin position="203"/>
        <end position="490"/>
    </location>
</feature>
<dbReference type="PANTHER" id="PTHR30349:SF91">
    <property type="entry name" value="INTA PROTEIN"/>
    <property type="match status" value="1"/>
</dbReference>
<comment type="caution">
    <text evidence="7">The sequence shown here is derived from an EMBL/GenBank/DDBJ whole genome shotgun (WGS) entry which is preliminary data.</text>
</comment>
<name>A0ABT0JZK9_9ACTN</name>
<dbReference type="InterPro" id="IPR013762">
    <property type="entry name" value="Integrase-like_cat_sf"/>
</dbReference>
<evidence type="ECO:0000313" key="7">
    <source>
        <dbReference type="EMBL" id="MCK9876977.1"/>
    </source>
</evidence>
<keyword evidence="8" id="KW-1185">Reference proteome</keyword>